<name>A0A8H5C1V7_9AGAR</name>
<dbReference type="GO" id="GO:0005789">
    <property type="term" value="C:endoplasmic reticulum membrane"/>
    <property type="evidence" value="ECO:0007669"/>
    <property type="project" value="UniProtKB-SubCell"/>
</dbReference>
<dbReference type="OrthoDB" id="422086at2759"/>
<keyword evidence="2" id="KW-1185">Reference proteome</keyword>
<dbReference type="GO" id="GO:0004671">
    <property type="term" value="F:protein C-terminal S-isoprenylcysteine carboxyl O-methyltransferase activity"/>
    <property type="evidence" value="ECO:0007669"/>
    <property type="project" value="UniProtKB-EC"/>
</dbReference>
<dbReference type="Proteomes" id="UP000541558">
    <property type="component" value="Unassembled WGS sequence"/>
</dbReference>
<organism evidence="1 2">
    <name type="scientific">Ephemerocybe angulata</name>
    <dbReference type="NCBI Taxonomy" id="980116"/>
    <lineage>
        <taxon>Eukaryota</taxon>
        <taxon>Fungi</taxon>
        <taxon>Dikarya</taxon>
        <taxon>Basidiomycota</taxon>
        <taxon>Agaricomycotina</taxon>
        <taxon>Agaricomycetes</taxon>
        <taxon>Agaricomycetidae</taxon>
        <taxon>Agaricales</taxon>
        <taxon>Agaricineae</taxon>
        <taxon>Psathyrellaceae</taxon>
        <taxon>Ephemerocybe</taxon>
    </lineage>
</organism>
<dbReference type="PANTHER" id="PTHR12714">
    <property type="entry name" value="PROTEIN-S ISOPRENYLCYSTEINE O-METHYLTRANSFERASE"/>
    <property type="match status" value="1"/>
</dbReference>
<accession>A0A8H5C1V7</accession>
<proteinExistence type="predicted"/>
<evidence type="ECO:0000313" key="1">
    <source>
        <dbReference type="EMBL" id="KAF5333468.1"/>
    </source>
</evidence>
<dbReference type="GO" id="GO:0032259">
    <property type="term" value="P:methylation"/>
    <property type="evidence" value="ECO:0007669"/>
    <property type="project" value="UniProtKB-KW"/>
</dbReference>
<dbReference type="InterPro" id="IPR007269">
    <property type="entry name" value="ICMT_MeTrfase"/>
</dbReference>
<reference evidence="1 2" key="1">
    <citation type="journal article" date="2020" name="ISME J.">
        <title>Uncovering the hidden diversity of litter-decomposition mechanisms in mushroom-forming fungi.</title>
        <authorList>
            <person name="Floudas D."/>
            <person name="Bentzer J."/>
            <person name="Ahren D."/>
            <person name="Johansson T."/>
            <person name="Persson P."/>
            <person name="Tunlid A."/>
        </authorList>
    </citation>
    <scope>NUCLEOTIDE SEQUENCE [LARGE SCALE GENOMIC DNA]</scope>
    <source>
        <strain evidence="1 2">CBS 175.51</strain>
    </source>
</reference>
<comment type="caution">
    <text evidence="1">The sequence shown here is derived from an EMBL/GenBank/DDBJ whole genome shotgun (WGS) entry which is preliminary data.</text>
</comment>
<evidence type="ECO:0000313" key="2">
    <source>
        <dbReference type="Proteomes" id="UP000541558"/>
    </source>
</evidence>
<dbReference type="PROSITE" id="PS51564">
    <property type="entry name" value="SAM_ICMT"/>
    <property type="match status" value="1"/>
</dbReference>
<dbReference type="InterPro" id="IPR025770">
    <property type="entry name" value="PPMT_MeTrfase"/>
</dbReference>
<protein>
    <submittedName>
        <fullName evidence="1">Uncharacterized protein</fullName>
    </submittedName>
</protein>
<dbReference type="PANTHER" id="PTHR12714:SF9">
    <property type="entry name" value="PROTEIN-S-ISOPRENYLCYSTEINE O-METHYLTRANSFERASE"/>
    <property type="match status" value="1"/>
</dbReference>
<dbReference type="Gene3D" id="1.20.120.1630">
    <property type="match status" value="1"/>
</dbReference>
<gene>
    <name evidence="1" type="ORF">D9611_002422</name>
</gene>
<dbReference type="Pfam" id="PF04140">
    <property type="entry name" value="ICMT"/>
    <property type="match status" value="1"/>
</dbReference>
<dbReference type="EMBL" id="JAACJK010000109">
    <property type="protein sequence ID" value="KAF5333468.1"/>
    <property type="molecule type" value="Genomic_DNA"/>
</dbReference>
<sequence>MSVPEDPFEYRVQQHQAMTRSALETVPVESAKPHGNIPNTPLVSSLISFVLGALFLLGSIAFVNGGYPGSSWVTWQLGGFIATWAIFHYLEFAVTAGWNREKCSVDSYLLDNGKEYHLANTAAFLEYVVAHAWNPKTKTYPYVSEIGIALILGGQFLRSIAMVHAATNFSHAVAFNKRKDHVLVTDGVYAWFRHPSYAGFFYWGIGTQLLLQNPICFVLYACLLWRFFYYRLKFEEANLIKFFGNEYKEYRARVKVWIPFIG</sequence>